<evidence type="ECO:0000313" key="5">
    <source>
        <dbReference type="Proteomes" id="UP000460221"/>
    </source>
</evidence>
<dbReference type="EMBL" id="WLYK01000005">
    <property type="protein sequence ID" value="MTD14863.1"/>
    <property type="molecule type" value="Genomic_DNA"/>
</dbReference>
<evidence type="ECO:0000259" key="3">
    <source>
        <dbReference type="PROSITE" id="PS51186"/>
    </source>
</evidence>
<dbReference type="Gene3D" id="3.40.630.30">
    <property type="match status" value="1"/>
</dbReference>
<dbReference type="InterPro" id="IPR016181">
    <property type="entry name" value="Acyl_CoA_acyltransferase"/>
</dbReference>
<dbReference type="RefSeq" id="WP_154768866.1">
    <property type="nucleotide sequence ID" value="NZ_WLYK01000005.1"/>
</dbReference>
<organism evidence="4 5">
    <name type="scientific">Nakamurella alba</name>
    <dbReference type="NCBI Taxonomy" id="2665158"/>
    <lineage>
        <taxon>Bacteria</taxon>
        <taxon>Bacillati</taxon>
        <taxon>Actinomycetota</taxon>
        <taxon>Actinomycetes</taxon>
        <taxon>Nakamurellales</taxon>
        <taxon>Nakamurellaceae</taxon>
        <taxon>Nakamurella</taxon>
    </lineage>
</organism>
<reference evidence="4 5" key="1">
    <citation type="submission" date="2019-11" db="EMBL/GenBank/DDBJ databases">
        <authorList>
            <person name="Jiang L.-Q."/>
        </authorList>
    </citation>
    <scope>NUCLEOTIDE SEQUENCE [LARGE SCALE GENOMIC DNA]</scope>
    <source>
        <strain evidence="4 5">YIM 132087</strain>
    </source>
</reference>
<dbReference type="Pfam" id="PF00583">
    <property type="entry name" value="Acetyltransf_1"/>
    <property type="match status" value="1"/>
</dbReference>
<sequence length="152" mass="16327">MITIARLDPQLPGVGERLLGVQRAAYLVEAELIGDDRIPTLSETLDELRAARLSWTGAFDDDGVLVGAIGWSVAGDLIDVERLVVDPAAHRQGIGRRLVQVALDMAAGRGLTVSTGRDNAPALALYRSLGFRDVEDVEVVPGLWITRLRTGS</sequence>
<name>A0A7K1FNR5_9ACTN</name>
<dbReference type="PANTHER" id="PTHR43877:SF2">
    <property type="entry name" value="AMINOALKYLPHOSPHONATE N-ACETYLTRANSFERASE-RELATED"/>
    <property type="match status" value="1"/>
</dbReference>
<dbReference type="InterPro" id="IPR000182">
    <property type="entry name" value="GNAT_dom"/>
</dbReference>
<protein>
    <submittedName>
        <fullName evidence="4">GNAT family N-acetyltransferase</fullName>
    </submittedName>
</protein>
<dbReference type="SUPFAM" id="SSF55729">
    <property type="entry name" value="Acyl-CoA N-acyltransferases (Nat)"/>
    <property type="match status" value="1"/>
</dbReference>
<dbReference type="Proteomes" id="UP000460221">
    <property type="component" value="Unassembled WGS sequence"/>
</dbReference>
<dbReference type="PANTHER" id="PTHR43877">
    <property type="entry name" value="AMINOALKYLPHOSPHONATE N-ACETYLTRANSFERASE-RELATED-RELATED"/>
    <property type="match status" value="1"/>
</dbReference>
<gene>
    <name evidence="4" type="ORF">GIS00_13025</name>
</gene>
<dbReference type="GO" id="GO:0016747">
    <property type="term" value="F:acyltransferase activity, transferring groups other than amino-acyl groups"/>
    <property type="evidence" value="ECO:0007669"/>
    <property type="project" value="InterPro"/>
</dbReference>
<keyword evidence="1 4" id="KW-0808">Transferase</keyword>
<dbReference type="InterPro" id="IPR050832">
    <property type="entry name" value="Bact_Acetyltransf"/>
</dbReference>
<proteinExistence type="predicted"/>
<evidence type="ECO:0000256" key="1">
    <source>
        <dbReference type="ARBA" id="ARBA00022679"/>
    </source>
</evidence>
<keyword evidence="5" id="KW-1185">Reference proteome</keyword>
<dbReference type="AlphaFoldDB" id="A0A7K1FNR5"/>
<accession>A0A7K1FNR5</accession>
<comment type="caution">
    <text evidence="4">The sequence shown here is derived from an EMBL/GenBank/DDBJ whole genome shotgun (WGS) entry which is preliminary data.</text>
</comment>
<dbReference type="CDD" id="cd04301">
    <property type="entry name" value="NAT_SF"/>
    <property type="match status" value="1"/>
</dbReference>
<dbReference type="PROSITE" id="PS51186">
    <property type="entry name" value="GNAT"/>
    <property type="match status" value="1"/>
</dbReference>
<keyword evidence="2" id="KW-0012">Acyltransferase</keyword>
<evidence type="ECO:0000313" key="4">
    <source>
        <dbReference type="EMBL" id="MTD14863.1"/>
    </source>
</evidence>
<feature type="domain" description="N-acetyltransferase" evidence="3">
    <location>
        <begin position="2"/>
        <end position="150"/>
    </location>
</feature>
<evidence type="ECO:0000256" key="2">
    <source>
        <dbReference type="ARBA" id="ARBA00023315"/>
    </source>
</evidence>